<dbReference type="AlphaFoldDB" id="A0A221W6L6"/>
<evidence type="ECO:0000313" key="1">
    <source>
        <dbReference type="EMBL" id="ASO21538.1"/>
    </source>
</evidence>
<reference evidence="1 2" key="1">
    <citation type="submission" date="2017-07" db="EMBL/GenBank/DDBJ databases">
        <title>Complete genome sequence of Actinoalloteichus hoggarensis DSM 45943, type strain of Actinoalloteichus hoggarensis.</title>
        <authorList>
            <person name="Ruckert C."/>
            <person name="Nouioui I."/>
            <person name="Willmese J."/>
            <person name="van Wezel G."/>
            <person name="Klenk H.-P."/>
            <person name="Kalinowski J."/>
            <person name="Zotchev S.B."/>
        </authorList>
    </citation>
    <scope>NUCLEOTIDE SEQUENCE [LARGE SCALE GENOMIC DNA]</scope>
    <source>
        <strain evidence="1 2">DSM 45943</strain>
    </source>
</reference>
<evidence type="ECO:0000313" key="2">
    <source>
        <dbReference type="Proteomes" id="UP000204221"/>
    </source>
</evidence>
<dbReference type="Proteomes" id="UP000204221">
    <property type="component" value="Chromosome"/>
</dbReference>
<protein>
    <submittedName>
        <fullName evidence="1">Uncharacterized protein</fullName>
    </submittedName>
</protein>
<organism evidence="1 2">
    <name type="scientific">Actinoalloteichus hoggarensis</name>
    <dbReference type="NCBI Taxonomy" id="1470176"/>
    <lineage>
        <taxon>Bacteria</taxon>
        <taxon>Bacillati</taxon>
        <taxon>Actinomycetota</taxon>
        <taxon>Actinomycetes</taxon>
        <taxon>Pseudonocardiales</taxon>
        <taxon>Pseudonocardiaceae</taxon>
        <taxon>Actinoalloteichus</taxon>
    </lineage>
</organism>
<dbReference type="KEGG" id="ahg:AHOG_19580"/>
<proteinExistence type="predicted"/>
<dbReference type="EMBL" id="CP022521">
    <property type="protein sequence ID" value="ASO21538.1"/>
    <property type="molecule type" value="Genomic_DNA"/>
</dbReference>
<keyword evidence="2" id="KW-1185">Reference proteome</keyword>
<sequence>MTDTQWGTCKQPGCGNRVNMRLDDYCWEHDYTSQYE</sequence>
<name>A0A221W6L6_9PSEU</name>
<gene>
    <name evidence="1" type="ORF">AHOG_19580</name>
</gene>
<accession>A0A221W6L6</accession>